<dbReference type="EMBL" id="QWDD01000001">
    <property type="protein sequence ID" value="RNJ49373.1"/>
    <property type="molecule type" value="Genomic_DNA"/>
</dbReference>
<reference evidence="1 2" key="1">
    <citation type="submission" date="2018-08" db="EMBL/GenBank/DDBJ databases">
        <title>Genome sequence of Methylocystis hirsuta CSC1, a methanotroph able to accumulate PHAs.</title>
        <authorList>
            <person name="Bordel S."/>
            <person name="Rodriguez E."/>
            <person name="Gancedo J."/>
            <person name="Munoz R."/>
        </authorList>
    </citation>
    <scope>NUCLEOTIDE SEQUENCE [LARGE SCALE GENOMIC DNA]</scope>
    <source>
        <strain evidence="1 2">CSC1</strain>
    </source>
</reference>
<comment type="caution">
    <text evidence="1">The sequence shown here is derived from an EMBL/GenBank/DDBJ whole genome shotgun (WGS) entry which is preliminary data.</text>
</comment>
<organism evidence="1 2">
    <name type="scientific">Methylocystis hirsuta</name>
    <dbReference type="NCBI Taxonomy" id="369798"/>
    <lineage>
        <taxon>Bacteria</taxon>
        <taxon>Pseudomonadati</taxon>
        <taxon>Pseudomonadota</taxon>
        <taxon>Alphaproteobacteria</taxon>
        <taxon>Hyphomicrobiales</taxon>
        <taxon>Methylocystaceae</taxon>
        <taxon>Methylocystis</taxon>
    </lineage>
</organism>
<protein>
    <recommendedName>
        <fullName evidence="3">Calcineurin-like phosphoesterase domain-containing protein</fullName>
    </recommendedName>
</protein>
<dbReference type="Proteomes" id="UP000268623">
    <property type="component" value="Unassembled WGS sequence"/>
</dbReference>
<dbReference type="AlphaFoldDB" id="A0A3M9XM81"/>
<accession>A0A3M9XM81</accession>
<evidence type="ECO:0000313" key="1">
    <source>
        <dbReference type="EMBL" id="RNJ49373.1"/>
    </source>
</evidence>
<evidence type="ECO:0000313" key="2">
    <source>
        <dbReference type="Proteomes" id="UP000268623"/>
    </source>
</evidence>
<dbReference type="SUPFAM" id="SSF56300">
    <property type="entry name" value="Metallo-dependent phosphatases"/>
    <property type="match status" value="1"/>
</dbReference>
<evidence type="ECO:0008006" key="3">
    <source>
        <dbReference type="Google" id="ProtNLM"/>
    </source>
</evidence>
<dbReference type="CDD" id="cd00838">
    <property type="entry name" value="MPP_superfamily"/>
    <property type="match status" value="1"/>
</dbReference>
<sequence>MPVAPTLSDSEAERTRAAVARHRAPAGRVNLAQLADDLGVRRSTAANRLRLLDIPLDTAPKFESLHLPSPDLTIEELIARRLEDSDRSMRADDARQIIPVKVNLNGPFGLFVMGDPHIDDQGCNFRLLKNHVELIKPHPHVVVGHIGDITNNWVGRLARLYADQSTTAREAWLLAEWLLNEIEPLFCILGNHDMWSGHGNPIDWILRHSPGVTEAHGVRLALRQPCGAETRVHARHNFKGTSIYNELHGLKREVLMGLRDHVLIAGHHHVGGDQGTVAPDGLVSQIVRVSGYKQADHYAKELGLKSAHIHASALIIIDPTEPDTSRGRAFCAPTVEKGLLILDALRRAYERSTE</sequence>
<gene>
    <name evidence="1" type="ORF">D1O30_06935</name>
</gene>
<keyword evidence="2" id="KW-1185">Reference proteome</keyword>
<proteinExistence type="predicted"/>
<name>A0A3M9XM81_9HYPH</name>
<dbReference type="InterPro" id="IPR029052">
    <property type="entry name" value="Metallo-depent_PP-like"/>
</dbReference>